<keyword evidence="1" id="KW-1133">Transmembrane helix</keyword>
<evidence type="ECO:0000256" key="1">
    <source>
        <dbReference type="SAM" id="Phobius"/>
    </source>
</evidence>
<feature type="transmembrane region" description="Helical" evidence="1">
    <location>
        <begin position="6"/>
        <end position="23"/>
    </location>
</feature>
<keyword evidence="1" id="KW-0472">Membrane</keyword>
<evidence type="ECO:0000313" key="3">
    <source>
        <dbReference type="EMBL" id="GAF84463.1"/>
    </source>
</evidence>
<dbReference type="AlphaFoldDB" id="X0STJ1"/>
<accession>X0STJ1</accession>
<name>X0STJ1_9ZZZZ</name>
<proteinExistence type="predicted"/>
<feature type="transmembrane region" description="Helical" evidence="1">
    <location>
        <begin position="50"/>
        <end position="72"/>
    </location>
</feature>
<dbReference type="EMBL" id="BARS01000956">
    <property type="protein sequence ID" value="GAF84463.1"/>
    <property type="molecule type" value="Genomic_DNA"/>
</dbReference>
<protein>
    <recommendedName>
        <fullName evidence="2">DUF6249 domain-containing protein</fullName>
    </recommendedName>
</protein>
<feature type="domain" description="DUF6249" evidence="2">
    <location>
        <begin position="5"/>
        <end position="99"/>
    </location>
</feature>
<organism evidence="3">
    <name type="scientific">marine sediment metagenome</name>
    <dbReference type="NCBI Taxonomy" id="412755"/>
    <lineage>
        <taxon>unclassified sequences</taxon>
        <taxon>metagenomes</taxon>
        <taxon>ecological metagenomes</taxon>
    </lineage>
</organism>
<evidence type="ECO:0000259" key="2">
    <source>
        <dbReference type="Pfam" id="PF19762"/>
    </source>
</evidence>
<comment type="caution">
    <text evidence="3">The sequence shown here is derived from an EMBL/GenBank/DDBJ whole genome shotgun (WGS) entry which is preliminary data.</text>
</comment>
<dbReference type="Pfam" id="PF19762">
    <property type="entry name" value="DUF6249"/>
    <property type="match status" value="1"/>
</dbReference>
<keyword evidence="1" id="KW-0812">Transmembrane</keyword>
<reference evidence="3" key="1">
    <citation type="journal article" date="2014" name="Front. Microbiol.">
        <title>High frequency of phylogenetically diverse reductive dehalogenase-homologous genes in deep subseafloor sedimentary metagenomes.</title>
        <authorList>
            <person name="Kawai M."/>
            <person name="Futagami T."/>
            <person name="Toyoda A."/>
            <person name="Takaki Y."/>
            <person name="Nishi S."/>
            <person name="Hori S."/>
            <person name="Arai W."/>
            <person name="Tsubouchi T."/>
            <person name="Morono Y."/>
            <person name="Uchiyama I."/>
            <person name="Ito T."/>
            <person name="Fujiyama A."/>
            <person name="Inagaki F."/>
            <person name="Takami H."/>
        </authorList>
    </citation>
    <scope>NUCLEOTIDE SEQUENCE</scope>
    <source>
        <strain evidence="3">Expedition CK06-06</strain>
    </source>
</reference>
<sequence length="107" mass="11614">MAAAIWVLVPVVGILCGMLAIYAEHRQKMAMIEKGINPVEKKAEDSTGEAGLLIGGLVLVGIGLAFLITQLITQLETWLYLPGFLFFFMGIALIIGYFVVGRSKKKS</sequence>
<gene>
    <name evidence="3" type="ORF">S01H1_02060</name>
</gene>
<feature type="transmembrane region" description="Helical" evidence="1">
    <location>
        <begin position="78"/>
        <end position="100"/>
    </location>
</feature>
<dbReference type="InterPro" id="IPR046216">
    <property type="entry name" value="DUF6249"/>
</dbReference>